<reference evidence="1" key="1">
    <citation type="journal article" date="2019" name="Toxins">
        <title>Detection of Abrin-Like and Prepropulchellin-Like Toxin Genes and Transcripts Using Whole Genome Sequencing and Full-Length Transcript Sequencing of Abrus precatorius.</title>
        <authorList>
            <person name="Hovde B.T."/>
            <person name="Daligault H.E."/>
            <person name="Hanschen E.R."/>
            <person name="Kunde Y.A."/>
            <person name="Johnson M.B."/>
            <person name="Starkenburg S.R."/>
            <person name="Johnson S.L."/>
        </authorList>
    </citation>
    <scope>NUCLEOTIDE SEQUENCE [LARGE SCALE GENOMIC DNA]</scope>
</reference>
<dbReference type="OrthoDB" id="692041at2759"/>
<evidence type="ECO:0000313" key="2">
    <source>
        <dbReference type="RefSeq" id="XP_027367059.1"/>
    </source>
</evidence>
<dbReference type="RefSeq" id="XP_027367059.1">
    <property type="nucleotide sequence ID" value="XM_027511258.1"/>
</dbReference>
<accession>A0A8B8MIJ9</accession>
<dbReference type="GeneID" id="113873218"/>
<dbReference type="PANTHER" id="PTHR34451">
    <property type="entry name" value="PHD FINGER FAMILY PROTEIN"/>
    <property type="match status" value="1"/>
</dbReference>
<dbReference type="AlphaFoldDB" id="A0A8B8MIJ9"/>
<keyword evidence="1" id="KW-1185">Reference proteome</keyword>
<gene>
    <name evidence="2" type="primary">LOC113873218</name>
</gene>
<dbReference type="PANTHER" id="PTHR34451:SF15">
    <property type="entry name" value="PHD-TYPE DOMAIN-CONTAINING PROTEIN"/>
    <property type="match status" value="1"/>
</dbReference>
<organism evidence="1 2">
    <name type="scientific">Abrus precatorius</name>
    <name type="common">Indian licorice</name>
    <name type="synonym">Glycine abrus</name>
    <dbReference type="NCBI Taxonomy" id="3816"/>
    <lineage>
        <taxon>Eukaryota</taxon>
        <taxon>Viridiplantae</taxon>
        <taxon>Streptophyta</taxon>
        <taxon>Embryophyta</taxon>
        <taxon>Tracheophyta</taxon>
        <taxon>Spermatophyta</taxon>
        <taxon>Magnoliopsida</taxon>
        <taxon>eudicotyledons</taxon>
        <taxon>Gunneridae</taxon>
        <taxon>Pentapetalae</taxon>
        <taxon>rosids</taxon>
        <taxon>fabids</taxon>
        <taxon>Fabales</taxon>
        <taxon>Fabaceae</taxon>
        <taxon>Papilionoideae</taxon>
        <taxon>50 kb inversion clade</taxon>
        <taxon>NPAAA clade</taxon>
        <taxon>indigoferoid/millettioid clade</taxon>
        <taxon>Abreae</taxon>
        <taxon>Abrus</taxon>
    </lineage>
</organism>
<dbReference type="KEGG" id="aprc:113873218"/>
<protein>
    <submittedName>
        <fullName evidence="2">Uncharacterized protein LOC113873218</fullName>
    </submittedName>
</protein>
<reference evidence="2" key="2">
    <citation type="submission" date="2025-08" db="UniProtKB">
        <authorList>
            <consortium name="RefSeq"/>
        </authorList>
    </citation>
    <scope>IDENTIFICATION</scope>
    <source>
        <tissue evidence="2">Young leaves</tissue>
    </source>
</reference>
<proteinExistence type="predicted"/>
<evidence type="ECO:0000313" key="1">
    <source>
        <dbReference type="Proteomes" id="UP000694853"/>
    </source>
</evidence>
<sequence>MNIPPTKPTPQPPPSPPLSAIEKGECANCGSKEPWLFHRVMVRGMDRRVCTSCTLRLHPTWFCPSCLEFFDHSPSSSSSSSSTSTQRFMSCIKCLSSTHLYCIPSPPPPSSSFLCIPCSKPNFTFFPNSNSPIDKTLALVLLCAAKISCVSMAKHLSTVRARADRAVREAAMARKRAKEALDRCAVIEKAKRVEGSLEVSASRNLGVGMGNTNNNHNVVVCKKEEFNGFIGGQGNVRVPSEVLPLPQPGNQNGANGNDGNLDLERVRSCGRIVDIGSAT</sequence>
<dbReference type="Proteomes" id="UP000694853">
    <property type="component" value="Unplaced"/>
</dbReference>
<name>A0A8B8MIJ9_ABRPR</name>